<evidence type="ECO:0000256" key="1">
    <source>
        <dbReference type="SAM" id="MobiDB-lite"/>
    </source>
</evidence>
<reference evidence="2" key="1">
    <citation type="submission" date="2022-06" db="EMBL/GenBank/DDBJ databases">
        <title>Genome public.</title>
        <authorList>
            <person name="Sun Q."/>
        </authorList>
    </citation>
    <scope>NUCLEOTIDE SEQUENCE</scope>
    <source>
        <strain evidence="2">CWNU-1</strain>
    </source>
</reference>
<name>A0ABT0UXB4_9ACTN</name>
<proteinExistence type="predicted"/>
<dbReference type="Proteomes" id="UP001431429">
    <property type="component" value="Unassembled WGS sequence"/>
</dbReference>
<sequence>MAEDDGTGRPVYGRPTPMPSKGGGGKDLDVDADELVKFKDRVDNLLVKLESSPAAPNRMNEGAVPAGDLGVGFSEATALHGIYQKVHAELQNLSKGLAGQIEGLSIAVQGSTKGYQNIEEDIKERMRTISKDAREAYDRREAERRASDPEQPKQPEQSGDAQPKQDGAGDTSGGAS</sequence>
<protein>
    <submittedName>
        <fullName evidence="2">Uncharacterized protein</fullName>
    </submittedName>
</protein>
<feature type="compositionally biased region" description="Basic and acidic residues" evidence="1">
    <location>
        <begin position="125"/>
        <end position="153"/>
    </location>
</feature>
<feature type="region of interest" description="Disordered" evidence="1">
    <location>
        <begin position="125"/>
        <end position="176"/>
    </location>
</feature>
<accession>A0ABT0UXB4</accession>
<comment type="caution">
    <text evidence="2">The sequence shown here is derived from an EMBL/GenBank/DDBJ whole genome shotgun (WGS) entry which is preliminary data.</text>
</comment>
<keyword evidence="3" id="KW-1185">Reference proteome</keyword>
<gene>
    <name evidence="2" type="ORF">NBG84_29010</name>
</gene>
<dbReference type="EMBL" id="JAMQAW010000036">
    <property type="protein sequence ID" value="MCM2392275.1"/>
    <property type="molecule type" value="Genomic_DNA"/>
</dbReference>
<dbReference type="RefSeq" id="WP_250922577.1">
    <property type="nucleotide sequence ID" value="NZ_JAMQAW010000036.1"/>
</dbReference>
<feature type="region of interest" description="Disordered" evidence="1">
    <location>
        <begin position="1"/>
        <end position="29"/>
    </location>
</feature>
<evidence type="ECO:0000313" key="2">
    <source>
        <dbReference type="EMBL" id="MCM2392275.1"/>
    </source>
</evidence>
<organism evidence="2 3">
    <name type="scientific">Streptomyces albipurpureus</name>
    <dbReference type="NCBI Taxonomy" id="2897419"/>
    <lineage>
        <taxon>Bacteria</taxon>
        <taxon>Bacillati</taxon>
        <taxon>Actinomycetota</taxon>
        <taxon>Actinomycetes</taxon>
        <taxon>Kitasatosporales</taxon>
        <taxon>Streptomycetaceae</taxon>
        <taxon>Streptomyces</taxon>
    </lineage>
</organism>
<evidence type="ECO:0000313" key="3">
    <source>
        <dbReference type="Proteomes" id="UP001431429"/>
    </source>
</evidence>